<dbReference type="NCBIfam" id="TIGR03097">
    <property type="entry name" value="PEP_O_lig_1"/>
    <property type="match status" value="1"/>
</dbReference>
<gene>
    <name evidence="8" type="ORF">GGQ88_003738</name>
</gene>
<keyword evidence="3 5" id="KW-1133">Transmembrane helix</keyword>
<dbReference type="Proteomes" id="UP000562395">
    <property type="component" value="Unassembled WGS sequence"/>
</dbReference>
<keyword evidence="8" id="KW-0436">Ligase</keyword>
<evidence type="ECO:0000256" key="1">
    <source>
        <dbReference type="ARBA" id="ARBA00004141"/>
    </source>
</evidence>
<name>A0A7W6A0W1_9SPHN</name>
<keyword evidence="4 5" id="KW-0472">Membrane</keyword>
<dbReference type="RefSeq" id="WP_183614925.1">
    <property type="nucleotide sequence ID" value="NZ_JACICY010000014.1"/>
</dbReference>
<protein>
    <submittedName>
        <fullName evidence="8">Putative O-glycosylation ligase (Exosortase A-associated)</fullName>
    </submittedName>
</protein>
<organism evidence="8 9">
    <name type="scientific">Novosphingobium hassiacum</name>
    <dbReference type="NCBI Taxonomy" id="173676"/>
    <lineage>
        <taxon>Bacteria</taxon>
        <taxon>Pseudomonadati</taxon>
        <taxon>Pseudomonadota</taxon>
        <taxon>Alphaproteobacteria</taxon>
        <taxon>Sphingomonadales</taxon>
        <taxon>Sphingomonadaceae</taxon>
        <taxon>Novosphingobium</taxon>
    </lineage>
</organism>
<evidence type="ECO:0000256" key="3">
    <source>
        <dbReference type="ARBA" id="ARBA00022989"/>
    </source>
</evidence>
<feature type="domain" description="O-antigen ligase-related" evidence="6">
    <location>
        <begin position="208"/>
        <end position="360"/>
    </location>
</feature>
<feature type="domain" description="DUF5935" evidence="7">
    <location>
        <begin position="1"/>
        <end position="193"/>
    </location>
</feature>
<feature type="transmembrane region" description="Helical" evidence="5">
    <location>
        <begin position="76"/>
        <end position="93"/>
    </location>
</feature>
<feature type="transmembrane region" description="Helical" evidence="5">
    <location>
        <begin position="400"/>
        <end position="430"/>
    </location>
</feature>
<evidence type="ECO:0000256" key="4">
    <source>
        <dbReference type="ARBA" id="ARBA00023136"/>
    </source>
</evidence>
<proteinExistence type="predicted"/>
<dbReference type="InterPro" id="IPR045979">
    <property type="entry name" value="DUF5935"/>
</dbReference>
<feature type="transmembrane region" description="Helical" evidence="5">
    <location>
        <begin position="166"/>
        <end position="191"/>
    </location>
</feature>
<accession>A0A7W6A0W1</accession>
<evidence type="ECO:0000256" key="5">
    <source>
        <dbReference type="SAM" id="Phobius"/>
    </source>
</evidence>
<keyword evidence="2 5" id="KW-0812">Transmembrane</keyword>
<dbReference type="PANTHER" id="PTHR37422:SF13">
    <property type="entry name" value="LIPOPOLYSACCHARIDE BIOSYNTHESIS PROTEIN PA4999-RELATED"/>
    <property type="match status" value="1"/>
</dbReference>
<feature type="transmembrane region" description="Helical" evidence="5">
    <location>
        <begin position="128"/>
        <end position="146"/>
    </location>
</feature>
<dbReference type="Pfam" id="PF04932">
    <property type="entry name" value="Wzy_C"/>
    <property type="match status" value="1"/>
</dbReference>
<feature type="transmembrane region" description="Helical" evidence="5">
    <location>
        <begin position="105"/>
        <end position="121"/>
    </location>
</feature>
<evidence type="ECO:0000313" key="8">
    <source>
        <dbReference type="EMBL" id="MBB3862437.1"/>
    </source>
</evidence>
<evidence type="ECO:0000259" key="7">
    <source>
        <dbReference type="Pfam" id="PF19358"/>
    </source>
</evidence>
<dbReference type="GO" id="GO:0016020">
    <property type="term" value="C:membrane"/>
    <property type="evidence" value="ECO:0007669"/>
    <property type="project" value="UniProtKB-SubCell"/>
</dbReference>
<dbReference type="GO" id="GO:0016874">
    <property type="term" value="F:ligase activity"/>
    <property type="evidence" value="ECO:0007669"/>
    <property type="project" value="UniProtKB-KW"/>
</dbReference>
<dbReference type="Pfam" id="PF19358">
    <property type="entry name" value="DUF5935"/>
    <property type="match status" value="1"/>
</dbReference>
<dbReference type="AlphaFoldDB" id="A0A7W6A0W1"/>
<dbReference type="InterPro" id="IPR007016">
    <property type="entry name" value="O-antigen_ligase-rel_domated"/>
</dbReference>
<evidence type="ECO:0000259" key="6">
    <source>
        <dbReference type="Pfam" id="PF04932"/>
    </source>
</evidence>
<dbReference type="PANTHER" id="PTHR37422">
    <property type="entry name" value="TEICHURONIC ACID BIOSYNTHESIS PROTEIN TUAE"/>
    <property type="match status" value="1"/>
</dbReference>
<dbReference type="EMBL" id="JACICY010000014">
    <property type="protein sequence ID" value="MBB3862437.1"/>
    <property type="molecule type" value="Genomic_DNA"/>
</dbReference>
<comment type="subcellular location">
    <subcellularLocation>
        <location evidence="1">Membrane</location>
        <topology evidence="1">Multi-pass membrane protein</topology>
    </subcellularLocation>
</comment>
<comment type="caution">
    <text evidence="8">The sequence shown here is derived from an EMBL/GenBank/DDBJ whole genome shotgun (WGS) entry which is preliminary data.</text>
</comment>
<feature type="transmembrane region" description="Helical" evidence="5">
    <location>
        <begin position="203"/>
        <end position="236"/>
    </location>
</feature>
<dbReference type="InterPro" id="IPR051533">
    <property type="entry name" value="WaaL-like"/>
</dbReference>
<reference evidence="8 9" key="1">
    <citation type="submission" date="2020-08" db="EMBL/GenBank/DDBJ databases">
        <title>Genomic Encyclopedia of Type Strains, Phase IV (KMG-IV): sequencing the most valuable type-strain genomes for metagenomic binning, comparative biology and taxonomic classification.</title>
        <authorList>
            <person name="Goeker M."/>
        </authorList>
    </citation>
    <scope>NUCLEOTIDE SEQUENCE [LARGE SCALE GENOMIC DNA]</scope>
    <source>
        <strain evidence="8 9">DSM 14552</strain>
    </source>
</reference>
<evidence type="ECO:0000313" key="9">
    <source>
        <dbReference type="Proteomes" id="UP000562395"/>
    </source>
</evidence>
<sequence length="452" mass="50389">MLDLFLLSFVLAFIGAGFRKPFIFVLAYTYIDIVAPQKVSWGILSHIPVSLIAFLCAFIAWFVAEDKNGIRFSLRQFLLLALLVYCGLTTQTADFPVEAAEKWAWVWKALLFALFLPLTLRTRLRIEAIALILVLSIGVIVIGGGIKTMAGGGGYGELRLLINDNTGLYEGSIISAVAIAVVPLAIWLMRFGTIFPPDWRVKVFAVALCFSCVLMPIGTGARTGLVCVVVLMAMYLRTAKRRMLIVSVMAVAALIAVPLLPKEFTDRMGTIKNHQSDQSAGTRIAVWKWTIEFAKTHPFGGGFEAYRQNELVYDTVKADNAGDNNTALEFQPIVEKGRAYHSSYFEMLGEQGYPGLAIWLALHFLGVWQMELLRRRFRKETREELRWVSPLAEALQQAQVVYLVGSTFVGIAFQPFCYMLVGLQCGLWAYAKRLRAAEPKPFRKQAAVPQPA</sequence>
<dbReference type="InterPro" id="IPR017528">
    <property type="entry name" value="CHP03097O-antigen_lig-rel"/>
</dbReference>
<keyword evidence="9" id="KW-1185">Reference proteome</keyword>
<feature type="transmembrane region" description="Helical" evidence="5">
    <location>
        <begin position="43"/>
        <end position="64"/>
    </location>
</feature>
<evidence type="ECO:0000256" key="2">
    <source>
        <dbReference type="ARBA" id="ARBA00022692"/>
    </source>
</evidence>
<feature type="transmembrane region" description="Helical" evidence="5">
    <location>
        <begin position="242"/>
        <end position="260"/>
    </location>
</feature>